<dbReference type="RefSeq" id="WP_109657770.1">
    <property type="nucleotide sequence ID" value="NZ_CP029145.1"/>
</dbReference>
<sequence length="233" mass="24586">MKNYLLLVVGTALSLAACSQSKTTETTTTAGMGSDSTAMKSSMASTTIYTDEAYKSRSKRIANKYATDMKITDPAMREKISTAYYNRSKRYGDMKTKYASDTTGMGAAMRGYNMATDADFKGIYTDPAQYKSYESSRTNYNEDTYLNDDANPSSSSSPMSPDSSSTMSSSGSAMGGSATSGNTNDNAMGAAAGAAAGAPVNKSKTKLTDGTKIKVKSDGQVKIKDADGAKMKQ</sequence>
<reference evidence="4" key="1">
    <citation type="submission" date="2018-04" db="EMBL/GenBank/DDBJ databases">
        <title>Complete genome of Antarctic heterotrophic bacterium Hymenobacter nivis.</title>
        <authorList>
            <person name="Terashima M."/>
        </authorList>
    </citation>
    <scope>NUCLEOTIDE SEQUENCE [LARGE SCALE GENOMIC DNA]</scope>
    <source>
        <strain evidence="4">NBRC 111535</strain>
    </source>
</reference>
<accession>A0A2Z3GQM7</accession>
<keyword evidence="4" id="KW-1185">Reference proteome</keyword>
<dbReference type="Proteomes" id="UP000245999">
    <property type="component" value="Chromosome"/>
</dbReference>
<evidence type="ECO:0008006" key="5">
    <source>
        <dbReference type="Google" id="ProtNLM"/>
    </source>
</evidence>
<dbReference type="PROSITE" id="PS51257">
    <property type="entry name" value="PROKAR_LIPOPROTEIN"/>
    <property type="match status" value="1"/>
</dbReference>
<dbReference type="KEGG" id="hnv:DDQ68_19350"/>
<dbReference type="AlphaFoldDB" id="A0A2Z3GQM7"/>
<dbReference type="EMBL" id="CP029145">
    <property type="protein sequence ID" value="AWM34741.1"/>
    <property type="molecule type" value="Genomic_DNA"/>
</dbReference>
<evidence type="ECO:0000313" key="3">
    <source>
        <dbReference type="EMBL" id="AWM34741.1"/>
    </source>
</evidence>
<feature type="region of interest" description="Disordered" evidence="1">
    <location>
        <begin position="140"/>
        <end position="233"/>
    </location>
</feature>
<feature type="chain" id="PRO_5016372899" description="Lipoprotein" evidence="2">
    <location>
        <begin position="22"/>
        <end position="233"/>
    </location>
</feature>
<evidence type="ECO:0000313" key="4">
    <source>
        <dbReference type="Proteomes" id="UP000245999"/>
    </source>
</evidence>
<keyword evidence="2" id="KW-0732">Signal</keyword>
<feature type="compositionally biased region" description="Basic and acidic residues" evidence="1">
    <location>
        <begin position="206"/>
        <end position="233"/>
    </location>
</feature>
<feature type="signal peptide" evidence="2">
    <location>
        <begin position="1"/>
        <end position="21"/>
    </location>
</feature>
<dbReference type="OrthoDB" id="883400at2"/>
<evidence type="ECO:0000256" key="1">
    <source>
        <dbReference type="SAM" id="MobiDB-lite"/>
    </source>
</evidence>
<feature type="compositionally biased region" description="Low complexity" evidence="1">
    <location>
        <begin position="147"/>
        <end position="198"/>
    </location>
</feature>
<protein>
    <recommendedName>
        <fullName evidence="5">Lipoprotein</fullName>
    </recommendedName>
</protein>
<name>A0A2Z3GQM7_9BACT</name>
<evidence type="ECO:0000256" key="2">
    <source>
        <dbReference type="SAM" id="SignalP"/>
    </source>
</evidence>
<organism evidence="3 4">
    <name type="scientific">Hymenobacter nivis</name>
    <dbReference type="NCBI Taxonomy" id="1850093"/>
    <lineage>
        <taxon>Bacteria</taxon>
        <taxon>Pseudomonadati</taxon>
        <taxon>Bacteroidota</taxon>
        <taxon>Cytophagia</taxon>
        <taxon>Cytophagales</taxon>
        <taxon>Hymenobacteraceae</taxon>
        <taxon>Hymenobacter</taxon>
    </lineage>
</organism>
<gene>
    <name evidence="3" type="ORF">DDQ68_19350</name>
</gene>
<proteinExistence type="predicted"/>